<comment type="caution">
    <text evidence="1">The sequence shown here is derived from an EMBL/GenBank/DDBJ whole genome shotgun (WGS) entry which is preliminary data.</text>
</comment>
<proteinExistence type="predicted"/>
<dbReference type="EMBL" id="CAJVQC010142028">
    <property type="protein sequence ID" value="CAG8844313.1"/>
    <property type="molecule type" value="Genomic_DNA"/>
</dbReference>
<organism evidence="1 2">
    <name type="scientific">Racocetra persica</name>
    <dbReference type="NCBI Taxonomy" id="160502"/>
    <lineage>
        <taxon>Eukaryota</taxon>
        <taxon>Fungi</taxon>
        <taxon>Fungi incertae sedis</taxon>
        <taxon>Mucoromycota</taxon>
        <taxon>Glomeromycotina</taxon>
        <taxon>Glomeromycetes</taxon>
        <taxon>Diversisporales</taxon>
        <taxon>Gigasporaceae</taxon>
        <taxon>Racocetra</taxon>
    </lineage>
</organism>
<evidence type="ECO:0000313" key="2">
    <source>
        <dbReference type="Proteomes" id="UP000789920"/>
    </source>
</evidence>
<sequence length="41" mass="4579">MSTTNNVFSTIVPSVGYVQTDRLQAKELQSIKDTHIMLAKI</sequence>
<accession>A0ACA9SPS3</accession>
<gene>
    <name evidence="1" type="ORF">RPERSI_LOCUS33150</name>
</gene>
<dbReference type="Proteomes" id="UP000789920">
    <property type="component" value="Unassembled WGS sequence"/>
</dbReference>
<feature type="non-terminal residue" evidence="1">
    <location>
        <position position="41"/>
    </location>
</feature>
<name>A0ACA9SPS3_9GLOM</name>
<keyword evidence="2" id="KW-1185">Reference proteome</keyword>
<evidence type="ECO:0000313" key="1">
    <source>
        <dbReference type="EMBL" id="CAG8844313.1"/>
    </source>
</evidence>
<reference evidence="1" key="1">
    <citation type="submission" date="2021-06" db="EMBL/GenBank/DDBJ databases">
        <authorList>
            <person name="Kallberg Y."/>
            <person name="Tangrot J."/>
            <person name="Rosling A."/>
        </authorList>
    </citation>
    <scope>NUCLEOTIDE SEQUENCE</scope>
    <source>
        <strain evidence="1">MA461A</strain>
    </source>
</reference>
<protein>
    <submittedName>
        <fullName evidence="1">20949_t:CDS:1</fullName>
    </submittedName>
</protein>